<evidence type="ECO:0000256" key="5">
    <source>
        <dbReference type="ARBA" id="ARBA00023172"/>
    </source>
</evidence>
<name>A0A6M4IIL7_9BACT</name>
<dbReference type="GO" id="GO:0015074">
    <property type="term" value="P:DNA integration"/>
    <property type="evidence" value="ECO:0007669"/>
    <property type="project" value="InterPro"/>
</dbReference>
<dbReference type="GO" id="GO:0006313">
    <property type="term" value="P:DNA transposition"/>
    <property type="evidence" value="ECO:0007669"/>
    <property type="project" value="InterPro"/>
</dbReference>
<keyword evidence="8" id="KW-1185">Reference proteome</keyword>
<dbReference type="RefSeq" id="WP_171223897.1">
    <property type="nucleotide sequence ID" value="NZ_CP053085.1"/>
</dbReference>
<dbReference type="Pfam" id="PF00665">
    <property type="entry name" value="rve"/>
    <property type="match status" value="1"/>
</dbReference>
<keyword evidence="3" id="KW-0815">Transposition</keyword>
<dbReference type="AlphaFoldDB" id="A0A6M4IIL7"/>
<dbReference type="InterPro" id="IPR025246">
    <property type="entry name" value="IS30-like_HTH"/>
</dbReference>
<dbReference type="PANTHER" id="PTHR10948:SF23">
    <property type="entry name" value="TRANSPOSASE INSI FOR INSERTION SEQUENCE ELEMENT IS30A-RELATED"/>
    <property type="match status" value="1"/>
</dbReference>
<dbReference type="NCBIfam" id="NF033563">
    <property type="entry name" value="transpos_IS30"/>
    <property type="match status" value="1"/>
</dbReference>
<dbReference type="InterPro" id="IPR053392">
    <property type="entry name" value="Transposase_IS30-like"/>
</dbReference>
<dbReference type="EMBL" id="CP053085">
    <property type="protein sequence ID" value="QJR34470.1"/>
    <property type="molecule type" value="Genomic_DNA"/>
</dbReference>
<evidence type="ECO:0000313" key="8">
    <source>
        <dbReference type="Proteomes" id="UP000500938"/>
    </source>
</evidence>
<dbReference type="PROSITE" id="PS50994">
    <property type="entry name" value="INTEGRASE"/>
    <property type="match status" value="1"/>
</dbReference>
<dbReference type="PROSITE" id="PS01043">
    <property type="entry name" value="TRANSPOSASE_IS30"/>
    <property type="match status" value="1"/>
</dbReference>
<comment type="function">
    <text evidence="1">Required for the transposition of the insertion element.</text>
</comment>
<gene>
    <name evidence="7" type="ORF">HKW67_02495</name>
</gene>
<dbReference type="PANTHER" id="PTHR10948">
    <property type="entry name" value="TRANSPOSASE"/>
    <property type="match status" value="1"/>
</dbReference>
<evidence type="ECO:0000256" key="2">
    <source>
        <dbReference type="ARBA" id="ARBA00006363"/>
    </source>
</evidence>
<dbReference type="InterPro" id="IPR001598">
    <property type="entry name" value="Transposase_IS30_CS"/>
</dbReference>
<evidence type="ECO:0000256" key="1">
    <source>
        <dbReference type="ARBA" id="ARBA00002190"/>
    </source>
</evidence>
<dbReference type="Proteomes" id="UP000500938">
    <property type="component" value="Chromosome"/>
</dbReference>
<evidence type="ECO:0000256" key="4">
    <source>
        <dbReference type="ARBA" id="ARBA00023125"/>
    </source>
</evidence>
<keyword evidence="4" id="KW-0238">DNA-binding</keyword>
<dbReference type="GO" id="GO:0005829">
    <property type="term" value="C:cytosol"/>
    <property type="evidence" value="ECO:0007669"/>
    <property type="project" value="TreeGrafter"/>
</dbReference>
<reference evidence="7 8" key="1">
    <citation type="submission" date="2020-05" db="EMBL/GenBank/DDBJ databases">
        <title>Complete genome sequence of Gemmatimonas greenlandica TET16.</title>
        <authorList>
            <person name="Zeng Y."/>
        </authorList>
    </citation>
    <scope>NUCLEOTIDE SEQUENCE [LARGE SCALE GENOMIC DNA]</scope>
    <source>
        <strain evidence="7 8">TET16</strain>
    </source>
</reference>
<dbReference type="InterPro" id="IPR051917">
    <property type="entry name" value="Transposase-Integrase"/>
</dbReference>
<proteinExistence type="inferred from homology"/>
<evidence type="ECO:0000259" key="6">
    <source>
        <dbReference type="PROSITE" id="PS50994"/>
    </source>
</evidence>
<dbReference type="Pfam" id="PF13936">
    <property type="entry name" value="HTH_38"/>
    <property type="match status" value="1"/>
</dbReference>
<dbReference type="InterPro" id="IPR001584">
    <property type="entry name" value="Integrase_cat-core"/>
</dbReference>
<protein>
    <submittedName>
        <fullName evidence="7">IS30 family transposase</fullName>
    </submittedName>
</protein>
<dbReference type="GO" id="GO:0004803">
    <property type="term" value="F:transposase activity"/>
    <property type="evidence" value="ECO:0007669"/>
    <property type="project" value="InterPro"/>
</dbReference>
<evidence type="ECO:0000256" key="3">
    <source>
        <dbReference type="ARBA" id="ARBA00022578"/>
    </source>
</evidence>
<accession>A0A6M4IIL7</accession>
<sequence length="383" mass="42429">MATRRYRLTPTEQRTLWAQFKAGTTMARIADGLGRHPGTVQNAIRAHGGYTPAVPHRATTALTPDEREVISRGLADGQSARALARALNRAPSTVTREIARNGGPSRYRAVAAEAAAWQRAARPQPCRLATHGPLRRLVAAKLAAQWSPAQITGWLRRTYPTENAFHVSHETIYRSLFVQARGVLKKELVAHLRCVRAHRGAKTTAGDARGQIKDAVAISERPAAIEDRALPGHWEGDLLMGLGQSVIATLVERHSRYVHLVQVPSKATQDVVDALIREVARVPGQLMTTLTWDRGHEMQQHRRFSVATNVAVYFCDPRSPWQRGSNENTNGLLRQYFPKGTDLRGVTQRELDQIARRLNTRPRKTLDFQTPAVVLAHAVALTG</sequence>
<dbReference type="InterPro" id="IPR036397">
    <property type="entry name" value="RNaseH_sf"/>
</dbReference>
<comment type="similarity">
    <text evidence="2">Belongs to the transposase IS30 family.</text>
</comment>
<dbReference type="SUPFAM" id="SSF53098">
    <property type="entry name" value="Ribonuclease H-like"/>
    <property type="match status" value="1"/>
</dbReference>
<organism evidence="7 8">
    <name type="scientific">Gemmatimonas groenlandica</name>
    <dbReference type="NCBI Taxonomy" id="2732249"/>
    <lineage>
        <taxon>Bacteria</taxon>
        <taxon>Pseudomonadati</taxon>
        <taxon>Gemmatimonadota</taxon>
        <taxon>Gemmatimonadia</taxon>
        <taxon>Gemmatimonadales</taxon>
        <taxon>Gemmatimonadaceae</taxon>
        <taxon>Gemmatimonas</taxon>
    </lineage>
</organism>
<dbReference type="GO" id="GO:0003677">
    <property type="term" value="F:DNA binding"/>
    <property type="evidence" value="ECO:0007669"/>
    <property type="project" value="UniProtKB-KW"/>
</dbReference>
<dbReference type="KEGG" id="ggr:HKW67_02495"/>
<keyword evidence="5" id="KW-0233">DNA recombination</keyword>
<dbReference type="Gene3D" id="3.30.420.10">
    <property type="entry name" value="Ribonuclease H-like superfamily/Ribonuclease H"/>
    <property type="match status" value="1"/>
</dbReference>
<feature type="domain" description="Integrase catalytic" evidence="6">
    <location>
        <begin position="218"/>
        <end position="379"/>
    </location>
</feature>
<dbReference type="InterPro" id="IPR012337">
    <property type="entry name" value="RNaseH-like_sf"/>
</dbReference>
<evidence type="ECO:0000313" key="7">
    <source>
        <dbReference type="EMBL" id="QJR34470.1"/>
    </source>
</evidence>